<reference evidence="2 3" key="1">
    <citation type="journal article" date="2019" name="Microb. Pathog.">
        <title>Comparison of VITEK 2, MALDI-TOF MS, 16S rRNA gene sequencing, and whole-genome sequencing for identification of Roseomonas mucosa.</title>
        <authorList>
            <person name="Rudolph W.W."/>
            <person name="Gunzer F."/>
            <person name="Trauth M."/>
            <person name="Bunk B."/>
            <person name="Bigge R."/>
            <person name="Schrottner P."/>
        </authorList>
    </citation>
    <scope>NUCLEOTIDE SEQUENCE [LARGE SCALE GENOMIC DNA]</scope>
    <source>
        <strain evidence="2 3">DSM 103800</strain>
    </source>
</reference>
<organism evidence="2 3">
    <name type="scientific">Roseomonas gilardii</name>
    <dbReference type="NCBI Taxonomy" id="257708"/>
    <lineage>
        <taxon>Bacteria</taxon>
        <taxon>Pseudomonadati</taxon>
        <taxon>Pseudomonadota</taxon>
        <taxon>Alphaproteobacteria</taxon>
        <taxon>Acetobacterales</taxon>
        <taxon>Roseomonadaceae</taxon>
        <taxon>Roseomonas</taxon>
    </lineage>
</organism>
<evidence type="ECO:0000313" key="2">
    <source>
        <dbReference type="EMBL" id="MDT8333017.1"/>
    </source>
</evidence>
<proteinExistence type="predicted"/>
<keyword evidence="3" id="KW-1185">Reference proteome</keyword>
<dbReference type="EMBL" id="JAVVDO010000041">
    <property type="protein sequence ID" value="MDT8333017.1"/>
    <property type="molecule type" value="Genomic_DNA"/>
</dbReference>
<evidence type="ECO:0000313" key="3">
    <source>
        <dbReference type="Proteomes" id="UP001258945"/>
    </source>
</evidence>
<feature type="region of interest" description="Disordered" evidence="1">
    <location>
        <begin position="50"/>
        <end position="69"/>
    </location>
</feature>
<protein>
    <submittedName>
        <fullName evidence="2">Uncharacterized protein</fullName>
    </submittedName>
</protein>
<evidence type="ECO:0000256" key="1">
    <source>
        <dbReference type="SAM" id="MobiDB-lite"/>
    </source>
</evidence>
<sequence length="127" mass="14608">MPHPRHPQREQILDLRAADLTVETIAERLQLSMESVACVIWRARKSGDPRAARISADQRGQRTRDTRGPRVFTREETVRGNAASRAAWRKRLGLSEELVPEYRFLRRKRLSQEEALAVLRNEASAHA</sequence>
<name>A0ABU3MJS5_9PROT</name>
<gene>
    <name evidence="2" type="ORF">RQ831_18345</name>
</gene>
<dbReference type="Proteomes" id="UP001258945">
    <property type="component" value="Unassembled WGS sequence"/>
</dbReference>
<dbReference type="RefSeq" id="WP_314284055.1">
    <property type="nucleotide sequence ID" value="NZ_JAVVDO010000041.1"/>
</dbReference>
<comment type="caution">
    <text evidence="2">The sequence shown here is derived from an EMBL/GenBank/DDBJ whole genome shotgun (WGS) entry which is preliminary data.</text>
</comment>
<feature type="compositionally biased region" description="Basic and acidic residues" evidence="1">
    <location>
        <begin position="59"/>
        <end position="69"/>
    </location>
</feature>
<accession>A0ABU3MJS5</accession>